<accession>A0A197JA72</accession>
<dbReference type="PANTHER" id="PTHR22847">
    <property type="entry name" value="WD40 REPEAT PROTEIN"/>
    <property type="match status" value="1"/>
</dbReference>
<evidence type="ECO:0000256" key="1">
    <source>
        <dbReference type="ARBA" id="ARBA00022574"/>
    </source>
</evidence>
<keyword evidence="5" id="KW-1185">Reference proteome</keyword>
<evidence type="ECO:0000256" key="2">
    <source>
        <dbReference type="ARBA" id="ARBA00022737"/>
    </source>
</evidence>
<dbReference type="EMBL" id="KV442282">
    <property type="protein sequence ID" value="OAQ22037.1"/>
    <property type="molecule type" value="Genomic_DNA"/>
</dbReference>
<dbReference type="PROSITE" id="PS50294">
    <property type="entry name" value="WD_REPEATS_REGION"/>
    <property type="match status" value="1"/>
</dbReference>
<feature type="non-terminal residue" evidence="4">
    <location>
        <position position="84"/>
    </location>
</feature>
<dbReference type="SUPFAM" id="SSF50978">
    <property type="entry name" value="WD40 repeat-like"/>
    <property type="match status" value="1"/>
</dbReference>
<keyword evidence="2" id="KW-0677">Repeat</keyword>
<dbReference type="GO" id="GO:1990234">
    <property type="term" value="C:transferase complex"/>
    <property type="evidence" value="ECO:0007669"/>
    <property type="project" value="UniProtKB-ARBA"/>
</dbReference>
<evidence type="ECO:0000256" key="3">
    <source>
        <dbReference type="PROSITE-ProRule" id="PRU00221"/>
    </source>
</evidence>
<dbReference type="InterPro" id="IPR036322">
    <property type="entry name" value="WD40_repeat_dom_sf"/>
</dbReference>
<dbReference type="PANTHER" id="PTHR22847:SF637">
    <property type="entry name" value="WD REPEAT DOMAIN 5B"/>
    <property type="match status" value="1"/>
</dbReference>
<dbReference type="InterPro" id="IPR001680">
    <property type="entry name" value="WD40_rpt"/>
</dbReference>
<gene>
    <name evidence="4" type="ORF">K457DRAFT_85382</name>
</gene>
<dbReference type="PROSITE" id="PS50082">
    <property type="entry name" value="WD_REPEATS_2"/>
    <property type="match status" value="1"/>
</dbReference>
<feature type="repeat" description="WD" evidence="3">
    <location>
        <begin position="53"/>
        <end position="84"/>
    </location>
</feature>
<protein>
    <submittedName>
        <fullName evidence="4">WD40 repeat-like protein</fullName>
    </submittedName>
</protein>
<name>A0A197JA72_9FUNG</name>
<sequence>MSGVQFGEWPYLEEKSEVNSCAYSPDGKTCAMGLYNGLISVYNTLSLKKIHTLRGHKYSVNSVAYSPSGTQIASGSLDKTVRLW</sequence>
<dbReference type="GO" id="GO:0005634">
    <property type="term" value="C:nucleus"/>
    <property type="evidence" value="ECO:0007669"/>
    <property type="project" value="TreeGrafter"/>
</dbReference>
<dbReference type="Proteomes" id="UP000078512">
    <property type="component" value="Unassembled WGS sequence"/>
</dbReference>
<dbReference type="OrthoDB" id="2405918at2759"/>
<evidence type="ECO:0000313" key="4">
    <source>
        <dbReference type="EMBL" id="OAQ22037.1"/>
    </source>
</evidence>
<organism evidence="4 5">
    <name type="scientific">Linnemannia elongata AG-77</name>
    <dbReference type="NCBI Taxonomy" id="1314771"/>
    <lineage>
        <taxon>Eukaryota</taxon>
        <taxon>Fungi</taxon>
        <taxon>Fungi incertae sedis</taxon>
        <taxon>Mucoromycota</taxon>
        <taxon>Mortierellomycotina</taxon>
        <taxon>Mortierellomycetes</taxon>
        <taxon>Mortierellales</taxon>
        <taxon>Mortierellaceae</taxon>
        <taxon>Linnemannia</taxon>
    </lineage>
</organism>
<dbReference type="Gene3D" id="2.130.10.10">
    <property type="entry name" value="YVTN repeat-like/Quinoprotein amine dehydrogenase"/>
    <property type="match status" value="1"/>
</dbReference>
<evidence type="ECO:0000313" key="5">
    <source>
        <dbReference type="Proteomes" id="UP000078512"/>
    </source>
</evidence>
<dbReference type="InterPro" id="IPR015943">
    <property type="entry name" value="WD40/YVTN_repeat-like_dom_sf"/>
</dbReference>
<dbReference type="Pfam" id="PF00400">
    <property type="entry name" value="WD40"/>
    <property type="match status" value="2"/>
</dbReference>
<proteinExistence type="predicted"/>
<dbReference type="SMART" id="SM00320">
    <property type="entry name" value="WD40"/>
    <property type="match status" value="2"/>
</dbReference>
<dbReference type="STRING" id="1314771.A0A197JA72"/>
<reference evidence="4 5" key="1">
    <citation type="submission" date="2016-05" db="EMBL/GenBank/DDBJ databases">
        <title>Genome sequencing reveals origins of a unique bacterial endosymbiosis in the earliest lineages of terrestrial Fungi.</title>
        <authorList>
            <consortium name="DOE Joint Genome Institute"/>
            <person name="Uehling J."/>
            <person name="Gryganskyi A."/>
            <person name="Hameed K."/>
            <person name="Tschaplinski T."/>
            <person name="Misztal P."/>
            <person name="Wu S."/>
            <person name="Desiro A."/>
            <person name="Vande Pol N."/>
            <person name="Du Z.-Y."/>
            <person name="Zienkiewicz A."/>
            <person name="Zienkiewicz K."/>
            <person name="Morin E."/>
            <person name="Tisserant E."/>
            <person name="Splivallo R."/>
            <person name="Hainaut M."/>
            <person name="Henrissat B."/>
            <person name="Ohm R."/>
            <person name="Kuo A."/>
            <person name="Yan J."/>
            <person name="Lipzen A."/>
            <person name="Nolan M."/>
            <person name="Labutti K."/>
            <person name="Barry K."/>
            <person name="Goldstein A."/>
            <person name="Labbe J."/>
            <person name="Schadt C."/>
            <person name="Tuskan G."/>
            <person name="Grigoriev I."/>
            <person name="Martin F."/>
            <person name="Vilgalys R."/>
            <person name="Bonito G."/>
        </authorList>
    </citation>
    <scope>NUCLEOTIDE SEQUENCE [LARGE SCALE GENOMIC DNA]</scope>
    <source>
        <strain evidence="4 5">AG-77</strain>
    </source>
</reference>
<dbReference type="AlphaFoldDB" id="A0A197JA72"/>
<keyword evidence="1 3" id="KW-0853">WD repeat</keyword>